<keyword evidence="3 4" id="KW-0862">Zinc</keyword>
<dbReference type="InterPro" id="IPR019496">
    <property type="entry name" value="NUFIP1_cons_dom"/>
</dbReference>
<accession>A0A167NW69</accession>
<dbReference type="InterPro" id="IPR000571">
    <property type="entry name" value="Znf_CCCH"/>
</dbReference>
<dbReference type="Pfam" id="PF10453">
    <property type="entry name" value="NUFIP1"/>
    <property type="match status" value="1"/>
</dbReference>
<evidence type="ECO:0000256" key="3">
    <source>
        <dbReference type="ARBA" id="ARBA00022833"/>
    </source>
</evidence>
<dbReference type="SMART" id="SM00356">
    <property type="entry name" value="ZnF_C3H1"/>
    <property type="match status" value="1"/>
</dbReference>
<organism evidence="7 8">
    <name type="scientific">Phycomyces blakesleeanus (strain ATCC 8743b / DSM 1359 / FGSC 10004 / NBRC 33097 / NRRL 1555)</name>
    <dbReference type="NCBI Taxonomy" id="763407"/>
    <lineage>
        <taxon>Eukaryota</taxon>
        <taxon>Fungi</taxon>
        <taxon>Fungi incertae sedis</taxon>
        <taxon>Mucoromycota</taxon>
        <taxon>Mucoromycotina</taxon>
        <taxon>Mucoromycetes</taxon>
        <taxon>Mucorales</taxon>
        <taxon>Phycomycetaceae</taxon>
        <taxon>Phycomyces</taxon>
    </lineage>
</organism>
<evidence type="ECO:0000256" key="4">
    <source>
        <dbReference type="PROSITE-ProRule" id="PRU00723"/>
    </source>
</evidence>
<keyword evidence="2 4" id="KW-0863">Zinc-finger</keyword>
<reference evidence="8" key="1">
    <citation type="submission" date="2015-06" db="EMBL/GenBank/DDBJ databases">
        <title>Expansion of signal transduction pathways in fungi by whole-genome duplication.</title>
        <authorList>
            <consortium name="DOE Joint Genome Institute"/>
            <person name="Corrochano L.M."/>
            <person name="Kuo A."/>
            <person name="Marcet-Houben M."/>
            <person name="Polaino S."/>
            <person name="Salamov A."/>
            <person name="Villalobos J.M."/>
            <person name="Alvarez M.I."/>
            <person name="Avalos J."/>
            <person name="Benito E.P."/>
            <person name="Benoit I."/>
            <person name="Burger G."/>
            <person name="Camino L.P."/>
            <person name="Canovas D."/>
            <person name="Cerda-Olmedo E."/>
            <person name="Cheng J.-F."/>
            <person name="Dominguez A."/>
            <person name="Elias M."/>
            <person name="Eslava A.P."/>
            <person name="Glaser F."/>
            <person name="Grimwood J."/>
            <person name="Gutierrez G."/>
            <person name="Heitman J."/>
            <person name="Henrissat B."/>
            <person name="Iturriaga E.A."/>
            <person name="Lang B.F."/>
            <person name="Lavin J.L."/>
            <person name="Lee S."/>
            <person name="Li W."/>
            <person name="Lindquist E."/>
            <person name="Lopez-Garcia S."/>
            <person name="Luque E.M."/>
            <person name="Marcos A.T."/>
            <person name="Martin J."/>
            <person name="McCluskey K."/>
            <person name="Medina H.R."/>
            <person name="Miralles-Duran A."/>
            <person name="Miyazaki A."/>
            <person name="Munoz-Torres E."/>
            <person name="Oguiza J.A."/>
            <person name="Ohm R."/>
            <person name="Olmedo M."/>
            <person name="Orejas M."/>
            <person name="Ortiz-Castellanos L."/>
            <person name="Pisabarro A.G."/>
            <person name="Rodriguez-Romero J."/>
            <person name="Ruiz-Herrera J."/>
            <person name="Ruiz-Vazquez R."/>
            <person name="Sanz C."/>
            <person name="Schackwitz W."/>
            <person name="Schmutz J."/>
            <person name="Shahriari M."/>
            <person name="Shelest E."/>
            <person name="Silva-Franco F."/>
            <person name="Soanes D."/>
            <person name="Syed K."/>
            <person name="Tagua V.G."/>
            <person name="Talbot N.J."/>
            <person name="Thon M."/>
            <person name="De vries R.P."/>
            <person name="Wiebenga A."/>
            <person name="Yadav J.S."/>
            <person name="Braun E.L."/>
            <person name="Baker S."/>
            <person name="Garre V."/>
            <person name="Horwitz B."/>
            <person name="Torres-Martinez S."/>
            <person name="Idnurm A."/>
            <person name="Herrera-Estrella A."/>
            <person name="Gabaldon T."/>
            <person name="Grigoriev I.V."/>
        </authorList>
    </citation>
    <scope>NUCLEOTIDE SEQUENCE [LARGE SCALE GENOMIC DNA]</scope>
    <source>
        <strain evidence="8">NRRL 1555(-)</strain>
    </source>
</reference>
<feature type="compositionally biased region" description="Acidic residues" evidence="5">
    <location>
        <begin position="320"/>
        <end position="331"/>
    </location>
</feature>
<feature type="region of interest" description="Disordered" evidence="5">
    <location>
        <begin position="298"/>
        <end position="353"/>
    </location>
</feature>
<feature type="compositionally biased region" description="Basic and acidic residues" evidence="5">
    <location>
        <begin position="237"/>
        <end position="251"/>
    </location>
</feature>
<dbReference type="InterPro" id="IPR036855">
    <property type="entry name" value="Znf_CCCH_sf"/>
</dbReference>
<dbReference type="SUPFAM" id="SSF90229">
    <property type="entry name" value="CCCH zinc finger"/>
    <property type="match status" value="1"/>
</dbReference>
<dbReference type="GO" id="GO:0008270">
    <property type="term" value="F:zinc ion binding"/>
    <property type="evidence" value="ECO:0007669"/>
    <property type="project" value="UniProtKB-KW"/>
</dbReference>
<evidence type="ECO:0000313" key="8">
    <source>
        <dbReference type="Proteomes" id="UP000077315"/>
    </source>
</evidence>
<feature type="compositionally biased region" description="Basic and acidic residues" evidence="5">
    <location>
        <begin position="210"/>
        <end position="227"/>
    </location>
</feature>
<dbReference type="GO" id="GO:0003723">
    <property type="term" value="F:RNA binding"/>
    <property type="evidence" value="ECO:0007669"/>
    <property type="project" value="InterPro"/>
</dbReference>
<dbReference type="RefSeq" id="XP_018294764.1">
    <property type="nucleotide sequence ID" value="XM_018438280.1"/>
</dbReference>
<name>A0A167NW69_PHYB8</name>
<dbReference type="GO" id="GO:0000492">
    <property type="term" value="P:box C/D snoRNP assembly"/>
    <property type="evidence" value="ECO:0007669"/>
    <property type="project" value="TreeGrafter"/>
</dbReference>
<gene>
    <name evidence="7" type="ORF">PHYBLDRAFT_180205</name>
</gene>
<dbReference type="InParanoid" id="A0A167NW69"/>
<dbReference type="EMBL" id="KV440975">
    <property type="protein sequence ID" value="OAD76724.1"/>
    <property type="molecule type" value="Genomic_DNA"/>
</dbReference>
<dbReference type="GeneID" id="28999186"/>
<dbReference type="PROSITE" id="PS50103">
    <property type="entry name" value="ZF_C3H1"/>
    <property type="match status" value="1"/>
</dbReference>
<feature type="region of interest" description="Disordered" evidence="5">
    <location>
        <begin position="168"/>
        <end position="188"/>
    </location>
</feature>
<evidence type="ECO:0000259" key="6">
    <source>
        <dbReference type="PROSITE" id="PS50103"/>
    </source>
</evidence>
<dbReference type="Gene3D" id="4.10.1000.10">
    <property type="entry name" value="Zinc finger, CCCH-type"/>
    <property type="match status" value="1"/>
</dbReference>
<dbReference type="Pfam" id="PF00642">
    <property type="entry name" value="zf-CCCH"/>
    <property type="match status" value="1"/>
</dbReference>
<dbReference type="OrthoDB" id="273070at2759"/>
<dbReference type="GO" id="GO:0005634">
    <property type="term" value="C:nucleus"/>
    <property type="evidence" value="ECO:0007669"/>
    <property type="project" value="TreeGrafter"/>
</dbReference>
<dbReference type="PANTHER" id="PTHR13309:SF0">
    <property type="entry name" value="FMR1-INTERACTING PROTEIN NUFIP1"/>
    <property type="match status" value="1"/>
</dbReference>
<dbReference type="InterPro" id="IPR039136">
    <property type="entry name" value="NUFIP1-like"/>
</dbReference>
<dbReference type="STRING" id="763407.A0A167NW69"/>
<evidence type="ECO:0000313" key="7">
    <source>
        <dbReference type="EMBL" id="OAD76724.1"/>
    </source>
</evidence>
<feature type="region of interest" description="Disordered" evidence="5">
    <location>
        <begin position="209"/>
        <end position="251"/>
    </location>
</feature>
<sequence>MAQNHGNTPAWYMHGQASQYIYPNQQTQNFQQTPQIPQGQPGFSSVLQHLQQQTQNRQALGALAAASLTSSLGGVQTRNLPQQEHINYNPQPNHQRNLVAYDDLPQPVTPPQPVVPPQPFGVSCCTRIYKSAIALDQHRKQHIKCPNSDCDFVGVKVVLDDHQETFHGKPKKKADRADGVVPPNAPKLDTPEALAAWIAARKKNWPSAENVERKAREAEERAAKGELPKTTTKRKGKELNKPHVKKERVMKSEPEIVAKPISTTSLGLISGYGSDSEEEMFDAVQTIEEIIQMGSLDNTRKEPQNTVQDQAQAQGHNDSDDSDDSDDDSVMDPEKDAISSKDPTSSGKIATVETPQRPKRVCKYFARGQCRRGDACHFSHEIKPKVKRSEHRQPAKVEPVNKRPNLLRMLLDKDIRQERNIILQCFRYITDNDFLGEAKSKQ</sequence>
<dbReference type="VEuPathDB" id="FungiDB:PHYBLDRAFT_180205"/>
<feature type="compositionally biased region" description="Polar residues" evidence="5">
    <location>
        <begin position="304"/>
        <end position="316"/>
    </location>
</feature>
<evidence type="ECO:0000256" key="2">
    <source>
        <dbReference type="ARBA" id="ARBA00022771"/>
    </source>
</evidence>
<dbReference type="Proteomes" id="UP000077315">
    <property type="component" value="Unassembled WGS sequence"/>
</dbReference>
<dbReference type="PANTHER" id="PTHR13309">
    <property type="entry name" value="NUCLEAR FRAGILE X MENTAL RETARDATION PROTEIN INTERACTING PROTEIN 1"/>
    <property type="match status" value="1"/>
</dbReference>
<evidence type="ECO:0000256" key="5">
    <source>
        <dbReference type="SAM" id="MobiDB-lite"/>
    </source>
</evidence>
<keyword evidence="8" id="KW-1185">Reference proteome</keyword>
<proteinExistence type="predicted"/>
<dbReference type="AlphaFoldDB" id="A0A167NW69"/>
<evidence type="ECO:0000256" key="1">
    <source>
        <dbReference type="ARBA" id="ARBA00022723"/>
    </source>
</evidence>
<protein>
    <submittedName>
        <fullName evidence="7">CCCH-type zinc finger transcription factor</fullName>
    </submittedName>
</protein>
<keyword evidence="1 4" id="KW-0479">Metal-binding</keyword>
<feature type="zinc finger region" description="C3H1-type" evidence="4">
    <location>
        <begin position="356"/>
        <end position="383"/>
    </location>
</feature>
<feature type="domain" description="C3H1-type" evidence="6">
    <location>
        <begin position="356"/>
        <end position="383"/>
    </location>
</feature>